<feature type="transmembrane region" description="Helical" evidence="1">
    <location>
        <begin position="320"/>
        <end position="339"/>
    </location>
</feature>
<evidence type="ECO:0000313" key="2">
    <source>
        <dbReference type="EMBL" id="CEM63363.1"/>
    </source>
</evidence>
<evidence type="ECO:0000256" key="1">
    <source>
        <dbReference type="SAM" id="Phobius"/>
    </source>
</evidence>
<sequence length="551" mass="63191">MSVIKFSIKNKKLCISMDTGMSSRSFAQSRQKDCFSEKGFILRDARVIPFQFEKTELGIRNGKESVFLTAELSLPELEYEESVNVQTLYANILQHLYEKNTDNLISKSDIQAVQNVLEIFSRILFAKEEISELFLTELAAAGTQSIAFLKETIILLPPITTKNCLMAQPKAEKLDYLSAVHPFAEKVLLKESFGFLIAGTLYYLLCGNSAYGKGIKNENTLFENMLDSFFDPPNTLIQNISQNDSDLLSFFLKVKKNKKEKENLVAFFDRLFSLPERLAKNQENLPQDREAFYLQREKILQQQQKSIQRKRFLRKHRTKLTVGFFAFLTLSLIFASIIYKQNSAPDTKGLTSLQVVEGFYTAVAELNQEISSAYATRNGGGKYESLMMNLYVIKKTREGYEQRKIYFTPQELAVLCDKIKEKQPSASFEEFCHAVKKIMQLGSVYGITDLKITVKEENPSQTVFDVLFFYWLPTPSDAQSKLSAEDPFSPKLEEFGFPVQVYHKHDTVCLQLYKDRWLISSIDSQERLVAEDGKNILKAFFKESEKADYLP</sequence>
<keyword evidence="1" id="KW-0812">Transmembrane</keyword>
<dbReference type="Proteomes" id="UP000042527">
    <property type="component" value="Unassembled WGS sequence"/>
</dbReference>
<keyword evidence="1" id="KW-0472">Membrane</keyword>
<keyword evidence="1" id="KW-1133">Transmembrane helix</keyword>
<name>A0A0B7GXW9_TREPH</name>
<keyword evidence="3" id="KW-1185">Reference proteome</keyword>
<dbReference type="OrthoDB" id="354724at2"/>
<proteinExistence type="predicted"/>
<evidence type="ECO:0000313" key="3">
    <source>
        <dbReference type="Proteomes" id="UP000042527"/>
    </source>
</evidence>
<organism evidence="2 3">
    <name type="scientific">Treponema phagedenis</name>
    <dbReference type="NCBI Taxonomy" id="162"/>
    <lineage>
        <taxon>Bacteria</taxon>
        <taxon>Pseudomonadati</taxon>
        <taxon>Spirochaetota</taxon>
        <taxon>Spirochaetia</taxon>
        <taxon>Spirochaetales</taxon>
        <taxon>Treponemataceae</taxon>
        <taxon>Treponema</taxon>
    </lineage>
</organism>
<dbReference type="RefSeq" id="WP_044635057.1">
    <property type="nucleotide sequence ID" value="NZ_CDNC01000050.1"/>
</dbReference>
<dbReference type="AlphaFoldDB" id="A0A0B7GXW9"/>
<gene>
    <name evidence="2" type="ORF">TPHV1_80116</name>
</gene>
<dbReference type="EMBL" id="CDNC01000050">
    <property type="protein sequence ID" value="CEM63363.1"/>
    <property type="molecule type" value="Genomic_DNA"/>
</dbReference>
<protein>
    <submittedName>
        <fullName evidence="2">Uncharacterized protein</fullName>
    </submittedName>
</protein>
<reference evidence="3" key="1">
    <citation type="submission" date="2015-01" db="EMBL/GenBank/DDBJ databases">
        <authorList>
            <person name="Manzoor Shahid"/>
            <person name="Zubair Saima"/>
        </authorList>
    </citation>
    <scope>NUCLEOTIDE SEQUENCE [LARGE SCALE GENOMIC DNA]</scope>
    <source>
        <strain evidence="3">V1</strain>
    </source>
</reference>
<accession>A0A0B7GXW9</accession>